<dbReference type="PROSITE" id="PS51703">
    <property type="entry name" value="DZF"/>
    <property type="match status" value="1"/>
</dbReference>
<dbReference type="EMBL" id="JASSZA010000001">
    <property type="protein sequence ID" value="KAK2120291.1"/>
    <property type="molecule type" value="Genomic_DNA"/>
</dbReference>
<dbReference type="PANTHER" id="PTHR45762">
    <property type="entry name" value="ZINC FINGER RNA-BINDING PROTEIN"/>
    <property type="match status" value="1"/>
</dbReference>
<evidence type="ECO:0000313" key="3">
    <source>
        <dbReference type="Proteomes" id="UP001266305"/>
    </source>
</evidence>
<accession>A0ABQ9WG69</accession>
<dbReference type="Pfam" id="PF07528">
    <property type="entry name" value="DZF_N"/>
    <property type="match status" value="1"/>
</dbReference>
<proteinExistence type="predicted"/>
<comment type="caution">
    <text evidence="2">The sequence shown here is derived from an EMBL/GenBank/DDBJ whole genome shotgun (WGS) entry which is preliminary data.</text>
</comment>
<dbReference type="InterPro" id="IPR006561">
    <property type="entry name" value="DZF_dom"/>
</dbReference>
<evidence type="ECO:0000259" key="1">
    <source>
        <dbReference type="PROSITE" id="PS51703"/>
    </source>
</evidence>
<keyword evidence="3" id="KW-1185">Reference proteome</keyword>
<reference evidence="2 3" key="1">
    <citation type="submission" date="2023-05" db="EMBL/GenBank/DDBJ databases">
        <title>B98-5 Cell Line De Novo Hybrid Assembly: An Optical Mapping Approach.</title>
        <authorList>
            <person name="Kananen K."/>
            <person name="Auerbach J.A."/>
            <person name="Kautto E."/>
            <person name="Blachly J.S."/>
        </authorList>
    </citation>
    <scope>NUCLEOTIDE SEQUENCE [LARGE SCALE GENOMIC DNA]</scope>
    <source>
        <strain evidence="2">B95-8</strain>
        <tissue evidence="2">Cell line</tissue>
    </source>
</reference>
<protein>
    <recommendedName>
        <fullName evidence="1">DZF domain-containing protein</fullName>
    </recommendedName>
</protein>
<evidence type="ECO:0000313" key="2">
    <source>
        <dbReference type="EMBL" id="KAK2120291.1"/>
    </source>
</evidence>
<feature type="domain" description="DZF" evidence="1">
    <location>
        <begin position="5"/>
        <end position="172"/>
    </location>
</feature>
<gene>
    <name evidence="2" type="ORF">P7K49_001677</name>
</gene>
<dbReference type="PANTHER" id="PTHR45762:SF1">
    <property type="entry name" value="SPERMATID PERINUCLEAR RNA-BINDING PROTEIN"/>
    <property type="match status" value="1"/>
</dbReference>
<sequence>MRSIRSFANDDRHVMVKHSTIYPSPEELEAVQNMVSTVECALKHVSDWLDETNKGTKIEGETEVKKDEAGENYSKDQGGRTLCGVMRIGLVAKGLLIKDDMDLELVLMCKDKPTETLLNTVKDNLPIQIQKNLMLACSLEDAAEGGRLLRDEGNSSGILVILGPPLPAYPKD</sequence>
<name>A0ABQ9WG69_SAGOE</name>
<organism evidence="2 3">
    <name type="scientific">Saguinus oedipus</name>
    <name type="common">Cotton-top tamarin</name>
    <name type="synonym">Oedipomidas oedipus</name>
    <dbReference type="NCBI Taxonomy" id="9490"/>
    <lineage>
        <taxon>Eukaryota</taxon>
        <taxon>Metazoa</taxon>
        <taxon>Chordata</taxon>
        <taxon>Craniata</taxon>
        <taxon>Vertebrata</taxon>
        <taxon>Euteleostomi</taxon>
        <taxon>Mammalia</taxon>
        <taxon>Eutheria</taxon>
        <taxon>Euarchontoglires</taxon>
        <taxon>Primates</taxon>
        <taxon>Haplorrhini</taxon>
        <taxon>Platyrrhini</taxon>
        <taxon>Cebidae</taxon>
        <taxon>Callitrichinae</taxon>
        <taxon>Saguinus</taxon>
    </lineage>
</organism>
<dbReference type="Gene3D" id="3.30.460.10">
    <property type="entry name" value="Beta Polymerase, domain 2"/>
    <property type="match status" value="1"/>
</dbReference>
<dbReference type="InterPro" id="IPR043519">
    <property type="entry name" value="NT_sf"/>
</dbReference>
<dbReference type="Proteomes" id="UP001266305">
    <property type="component" value="Unassembled WGS sequence"/>
</dbReference>
<dbReference type="InterPro" id="IPR049401">
    <property type="entry name" value="DZF_dom_N"/>
</dbReference>